<protein>
    <recommendedName>
        <fullName evidence="4">Secreted protein</fullName>
    </recommendedName>
</protein>
<name>A0A2Z7DAD4_9LAMI</name>
<evidence type="ECO:0000313" key="2">
    <source>
        <dbReference type="EMBL" id="KZV56809.1"/>
    </source>
</evidence>
<dbReference type="AlphaFoldDB" id="A0A2Z7DAD4"/>
<evidence type="ECO:0008006" key="4">
    <source>
        <dbReference type="Google" id="ProtNLM"/>
    </source>
</evidence>
<evidence type="ECO:0000256" key="1">
    <source>
        <dbReference type="SAM" id="SignalP"/>
    </source>
</evidence>
<feature type="chain" id="PRO_5016432373" description="Secreted protein" evidence="1">
    <location>
        <begin position="20"/>
        <end position="195"/>
    </location>
</feature>
<keyword evidence="1" id="KW-0732">Signal</keyword>
<evidence type="ECO:0000313" key="3">
    <source>
        <dbReference type="Proteomes" id="UP000250235"/>
    </source>
</evidence>
<dbReference type="Proteomes" id="UP000250235">
    <property type="component" value="Unassembled WGS sequence"/>
</dbReference>
<dbReference type="EMBL" id="KQ987779">
    <property type="protein sequence ID" value="KZV56809.1"/>
    <property type="molecule type" value="Genomic_DNA"/>
</dbReference>
<proteinExistence type="predicted"/>
<dbReference type="OrthoDB" id="1304922at2759"/>
<gene>
    <name evidence="2" type="ORF">F511_25069</name>
</gene>
<accession>A0A2Z7DAD4</accession>
<keyword evidence="3" id="KW-1185">Reference proteome</keyword>
<organism evidence="2 3">
    <name type="scientific">Dorcoceras hygrometricum</name>
    <dbReference type="NCBI Taxonomy" id="472368"/>
    <lineage>
        <taxon>Eukaryota</taxon>
        <taxon>Viridiplantae</taxon>
        <taxon>Streptophyta</taxon>
        <taxon>Embryophyta</taxon>
        <taxon>Tracheophyta</taxon>
        <taxon>Spermatophyta</taxon>
        <taxon>Magnoliopsida</taxon>
        <taxon>eudicotyledons</taxon>
        <taxon>Gunneridae</taxon>
        <taxon>Pentapetalae</taxon>
        <taxon>asterids</taxon>
        <taxon>lamiids</taxon>
        <taxon>Lamiales</taxon>
        <taxon>Gesneriaceae</taxon>
        <taxon>Didymocarpoideae</taxon>
        <taxon>Trichosporeae</taxon>
        <taxon>Loxocarpinae</taxon>
        <taxon>Dorcoceras</taxon>
    </lineage>
</organism>
<reference evidence="2 3" key="1">
    <citation type="journal article" date="2015" name="Proc. Natl. Acad. Sci. U.S.A.">
        <title>The resurrection genome of Boea hygrometrica: A blueprint for survival of dehydration.</title>
        <authorList>
            <person name="Xiao L."/>
            <person name="Yang G."/>
            <person name="Zhang L."/>
            <person name="Yang X."/>
            <person name="Zhao S."/>
            <person name="Ji Z."/>
            <person name="Zhou Q."/>
            <person name="Hu M."/>
            <person name="Wang Y."/>
            <person name="Chen M."/>
            <person name="Xu Y."/>
            <person name="Jin H."/>
            <person name="Xiao X."/>
            <person name="Hu G."/>
            <person name="Bao F."/>
            <person name="Hu Y."/>
            <person name="Wan P."/>
            <person name="Li L."/>
            <person name="Deng X."/>
            <person name="Kuang T."/>
            <person name="Xiang C."/>
            <person name="Zhu J.K."/>
            <person name="Oliver M.J."/>
            <person name="He Y."/>
        </authorList>
    </citation>
    <scope>NUCLEOTIDE SEQUENCE [LARGE SCALE GENOMIC DNA]</scope>
    <source>
        <strain evidence="3">cv. XS01</strain>
    </source>
</reference>
<sequence length="195" mass="21179">MFLTTFFTFFCAYLCVTHGCHQGGEPRGCTLYNLLSCLNSRITTSLNAEESSSKRARVLVIWLRGSSSGSSRAVYCGKCGVRHAKMQCVGVQAVFHIYGEFGHFAIVCPSARTQCAAPPPSGQIGVLSRGRFSPVQPQKSCVTQSRGSFQQTGFSRFRGSSQPRFSGPQQAQVNAMLREQAEDAPEGVIAALELR</sequence>
<feature type="signal peptide" evidence="1">
    <location>
        <begin position="1"/>
        <end position="19"/>
    </location>
</feature>